<protein>
    <submittedName>
        <fullName evidence="1">Uncharacterized protein</fullName>
    </submittedName>
</protein>
<reference evidence="1 2" key="1">
    <citation type="submission" date="2016-10" db="EMBL/GenBank/DDBJ databases">
        <authorList>
            <person name="de Groot N.N."/>
        </authorList>
    </citation>
    <scope>NUCLEOTIDE SEQUENCE [LARGE SCALE GENOMIC DNA]</scope>
    <source>
        <strain evidence="1 2">DSM 9236</strain>
    </source>
</reference>
<sequence length="145" mass="16454">MYTGMIDKDFMGLRFNPFRPSDRRISHLANLGHPAAWVIREINNAIRGKDADIYSSLAEATYGKDNSETELLFNTVWFYYAGNYSAVSSGSGAADFASELAYCFEYGENSFPVSKNASLLLYKAGLQIYSDRYQMELIEEYMRNS</sequence>
<accession>A0A1I1YER7</accession>
<dbReference type="AlphaFoldDB" id="A0A1I1YER7"/>
<proteinExistence type="predicted"/>
<dbReference type="EMBL" id="FONL01000002">
    <property type="protein sequence ID" value="SFE17899.1"/>
    <property type="molecule type" value="Genomic_DNA"/>
</dbReference>
<evidence type="ECO:0000313" key="2">
    <source>
        <dbReference type="Proteomes" id="UP000198896"/>
    </source>
</evidence>
<name>A0A1I1YER7_9FIRM</name>
<dbReference type="RefSeq" id="WP_093912746.1">
    <property type="nucleotide sequence ID" value="NZ_FONL01000002.1"/>
</dbReference>
<gene>
    <name evidence="1" type="ORF">SAMN05216245_102166</name>
</gene>
<dbReference type="Proteomes" id="UP000198896">
    <property type="component" value="Unassembled WGS sequence"/>
</dbReference>
<evidence type="ECO:0000313" key="1">
    <source>
        <dbReference type="EMBL" id="SFE17899.1"/>
    </source>
</evidence>
<keyword evidence="2" id="KW-1185">Reference proteome</keyword>
<organism evidence="1 2">
    <name type="scientific">Succiniclasticum ruminis DSM 9236</name>
    <dbReference type="NCBI Taxonomy" id="1123323"/>
    <lineage>
        <taxon>Bacteria</taxon>
        <taxon>Bacillati</taxon>
        <taxon>Bacillota</taxon>
        <taxon>Negativicutes</taxon>
        <taxon>Acidaminococcales</taxon>
        <taxon>Acidaminococcaceae</taxon>
        <taxon>Succiniclasticum</taxon>
    </lineage>
</organism>